<feature type="region of interest" description="Disordered" evidence="1">
    <location>
        <begin position="51"/>
        <end position="103"/>
    </location>
</feature>
<reference evidence="3 4" key="1">
    <citation type="journal article" date="2023" name="Arcadia Sci">
        <title>De novo assembly of a long-read Amblyomma americanum tick genome.</title>
        <authorList>
            <person name="Chou S."/>
            <person name="Poskanzer K.E."/>
            <person name="Rollins M."/>
            <person name="Thuy-Boun P.S."/>
        </authorList>
    </citation>
    <scope>NUCLEOTIDE SEQUENCE [LARGE SCALE GENOMIC DNA]</scope>
    <source>
        <strain evidence="3">F_SG_1</strain>
        <tissue evidence="3">Salivary glands</tissue>
    </source>
</reference>
<dbReference type="Proteomes" id="UP001321473">
    <property type="component" value="Unassembled WGS sequence"/>
</dbReference>
<feature type="domain" description="Myb/SANT-like DNA-binding" evidence="2">
    <location>
        <begin position="104"/>
        <end position="193"/>
    </location>
</feature>
<keyword evidence="4" id="KW-1185">Reference proteome</keyword>
<evidence type="ECO:0000256" key="1">
    <source>
        <dbReference type="SAM" id="MobiDB-lite"/>
    </source>
</evidence>
<dbReference type="AlphaFoldDB" id="A0AAQ4D5W6"/>
<evidence type="ECO:0000313" key="4">
    <source>
        <dbReference type="Proteomes" id="UP001321473"/>
    </source>
</evidence>
<gene>
    <name evidence="3" type="ORF">V5799_004510</name>
</gene>
<dbReference type="Pfam" id="PF13837">
    <property type="entry name" value="Myb_DNA-bind_4"/>
    <property type="match status" value="1"/>
</dbReference>
<feature type="compositionally biased region" description="Acidic residues" evidence="1">
    <location>
        <begin position="221"/>
        <end position="233"/>
    </location>
</feature>
<dbReference type="InterPro" id="IPR044822">
    <property type="entry name" value="Myb_DNA-bind_4"/>
</dbReference>
<feature type="region of interest" description="Disordered" evidence="1">
    <location>
        <begin position="209"/>
        <end position="255"/>
    </location>
</feature>
<organism evidence="3 4">
    <name type="scientific">Amblyomma americanum</name>
    <name type="common">Lone star tick</name>
    <dbReference type="NCBI Taxonomy" id="6943"/>
    <lineage>
        <taxon>Eukaryota</taxon>
        <taxon>Metazoa</taxon>
        <taxon>Ecdysozoa</taxon>
        <taxon>Arthropoda</taxon>
        <taxon>Chelicerata</taxon>
        <taxon>Arachnida</taxon>
        <taxon>Acari</taxon>
        <taxon>Parasitiformes</taxon>
        <taxon>Ixodida</taxon>
        <taxon>Ixodoidea</taxon>
        <taxon>Ixodidae</taxon>
        <taxon>Amblyomminae</taxon>
        <taxon>Amblyomma</taxon>
    </lineage>
</organism>
<evidence type="ECO:0000313" key="3">
    <source>
        <dbReference type="EMBL" id="KAK8757856.1"/>
    </source>
</evidence>
<dbReference type="Gene3D" id="1.10.10.60">
    <property type="entry name" value="Homeodomain-like"/>
    <property type="match status" value="1"/>
</dbReference>
<proteinExistence type="predicted"/>
<dbReference type="EMBL" id="JARKHS020034743">
    <property type="protein sequence ID" value="KAK8757856.1"/>
    <property type="molecule type" value="Genomic_DNA"/>
</dbReference>
<accession>A0AAQ4D5W6</accession>
<feature type="compositionally biased region" description="Polar residues" evidence="1">
    <location>
        <begin position="209"/>
        <end position="220"/>
    </location>
</feature>
<sequence>MKLLLQNEERDVFPVVDENGVHAAGEQGGLLYETEDGIRVSVVFANEAGGAGSAELPGSQRATEPTADIPNSGGRGSVSAADDSQLALPGPSTSAEAQPDAEREFWPRPKALLLIANYKALTEFGSKKGGFRTKKLMWTKLAGIINAEFGGNLTAVQVENKWKSLERQYKKTKVKNNSSGHSRVSCDYESELADVLEKQHHITPTVLLTQGRALTSQPSPEQEDTASGEEIEPSSERQAEPQLGQTKKRRRRDTPVEVLLKVIADAEAARQARHEARMALLKELISVVRTNKE</sequence>
<evidence type="ECO:0000259" key="2">
    <source>
        <dbReference type="Pfam" id="PF13837"/>
    </source>
</evidence>
<name>A0AAQ4D5W6_AMBAM</name>
<protein>
    <recommendedName>
        <fullName evidence="2">Myb/SANT-like DNA-binding domain-containing protein</fullName>
    </recommendedName>
</protein>
<comment type="caution">
    <text evidence="3">The sequence shown here is derived from an EMBL/GenBank/DDBJ whole genome shotgun (WGS) entry which is preliminary data.</text>
</comment>